<evidence type="ECO:0000313" key="3">
    <source>
        <dbReference type="Proteomes" id="UP000001882"/>
    </source>
</evidence>
<dbReference type="AlphaFoldDB" id="D1Z1H2"/>
<dbReference type="Proteomes" id="UP000001882">
    <property type="component" value="Chromosome"/>
</dbReference>
<feature type="transmembrane region" description="Helical" evidence="1">
    <location>
        <begin position="233"/>
        <end position="258"/>
    </location>
</feature>
<keyword evidence="1" id="KW-0812">Transmembrane</keyword>
<dbReference type="STRING" id="304371.MCP_2472"/>
<dbReference type="InParanoid" id="D1Z1H2"/>
<dbReference type="KEGG" id="mpd:MCP_2472"/>
<sequence length="259" mass="28907">MRASPQAISSLIESLSVKSPSFRNIRIPMSRMYIDDLILLCELFHETIGRFTVELDTNARVYYFNQDNYPAIKNIDTSERVEAMFISYHGESLYPILFMILSPSCASVNINFKYDLQFGLVDDAIAIAGKHKRAIDIFWDIRPSRAAALIIALDIIAVLAFGLTGAYWTVTMFSSIALILAVTALSFYTGRHYCEISLDEEPPASALSRAIKWTGKAVGDAVDNVSAETFERILYYLCLALVVIICAIGGYEMCSLIIH</sequence>
<feature type="transmembrane region" description="Helical" evidence="1">
    <location>
        <begin position="170"/>
        <end position="188"/>
    </location>
</feature>
<keyword evidence="3" id="KW-1185">Reference proteome</keyword>
<feature type="transmembrane region" description="Helical" evidence="1">
    <location>
        <begin position="146"/>
        <end position="164"/>
    </location>
</feature>
<accession>D1Z1H2</accession>
<reference evidence="2 3" key="2">
    <citation type="journal article" date="2008" name="Int. J. Syst. Evol. Microbiol.">
        <title>Methanocella paludicola gen. nov., sp. nov., a methane-producing archaeon, the first isolate of the lineage 'Rice Cluster I', and proposal of the new archaeal order Methanocellales ord. nov.</title>
        <authorList>
            <person name="Sakai S."/>
            <person name="Imachi H."/>
            <person name="Hanada S."/>
            <person name="Ohashi A."/>
            <person name="Harada H."/>
            <person name="Kamagata Y."/>
        </authorList>
    </citation>
    <scope>NUCLEOTIDE SEQUENCE [LARGE SCALE GENOMIC DNA]</scope>
    <source>
        <strain evidence="3">DSM 17711 / JCM 13418 / NBRC 101707 / SANAE</strain>
    </source>
</reference>
<protein>
    <submittedName>
        <fullName evidence="2">Uncharacterized protein</fullName>
    </submittedName>
</protein>
<proteinExistence type="predicted"/>
<evidence type="ECO:0000313" key="2">
    <source>
        <dbReference type="EMBL" id="BAI62544.1"/>
    </source>
</evidence>
<organism evidence="2 3">
    <name type="scientific">Methanocella paludicola (strain DSM 17711 / JCM 13418 / NBRC 101707 / SANAE)</name>
    <dbReference type="NCBI Taxonomy" id="304371"/>
    <lineage>
        <taxon>Archaea</taxon>
        <taxon>Methanobacteriati</taxon>
        <taxon>Methanobacteriota</taxon>
        <taxon>Stenosarchaea group</taxon>
        <taxon>Methanomicrobia</taxon>
        <taxon>Methanocellales</taxon>
        <taxon>Methanocellaceae</taxon>
        <taxon>Methanocella</taxon>
    </lineage>
</organism>
<reference evidence="3" key="3">
    <citation type="journal article" date="2011" name="PLoS ONE">
        <title>Genome sequence of a mesophilic hydrogenotrophic methanogen Methanocella paludicola, the first cultivated representative of the order Methanocellales.</title>
        <authorList>
            <person name="Sakai S."/>
            <person name="Takaki Y."/>
            <person name="Shimamura S."/>
            <person name="Sekine M."/>
            <person name="Tajima T."/>
            <person name="Kosugi H."/>
            <person name="Ichikawa N."/>
            <person name="Tasumi E."/>
            <person name="Hiraki A.T."/>
            <person name="Shimizu A."/>
            <person name="Kato Y."/>
            <person name="Nishiko R."/>
            <person name="Mori K."/>
            <person name="Fujita N."/>
            <person name="Imachi H."/>
            <person name="Takai K."/>
        </authorList>
    </citation>
    <scope>NUCLEOTIDE SEQUENCE [LARGE SCALE GENOMIC DNA]</scope>
    <source>
        <strain evidence="3">DSM 17711 / JCM 13418 / NBRC 101707 / SANAE</strain>
    </source>
</reference>
<keyword evidence="1" id="KW-1133">Transmembrane helix</keyword>
<evidence type="ECO:0000256" key="1">
    <source>
        <dbReference type="SAM" id="Phobius"/>
    </source>
</evidence>
<reference evidence="2 3" key="1">
    <citation type="journal article" date="2007" name="Appl. Environ. Microbiol.">
        <title>Isolation of key methanogens for global methane emission from rice paddy fields: a novel isolate affiliated with the clone cluster rice cluster I.</title>
        <authorList>
            <person name="Sakai S."/>
            <person name="Imachi H."/>
            <person name="Sekiguchi Y."/>
            <person name="Ohashi A."/>
            <person name="Harada H."/>
            <person name="Kamagata Y."/>
        </authorList>
    </citation>
    <scope>NUCLEOTIDE SEQUENCE [LARGE SCALE GENOMIC DNA]</scope>
    <source>
        <strain evidence="3">DSM 17711 / JCM 13418 / NBRC 101707 / SANAE</strain>
    </source>
</reference>
<name>D1Z1H2_METPS</name>
<gene>
    <name evidence="2" type="ordered locus">MCP_2472</name>
</gene>
<dbReference type="EMBL" id="AP011532">
    <property type="protein sequence ID" value="BAI62544.1"/>
    <property type="molecule type" value="Genomic_DNA"/>
</dbReference>
<keyword evidence="1" id="KW-0472">Membrane</keyword>